<comment type="caution">
    <text evidence="2">The sequence shown here is derived from an EMBL/GenBank/DDBJ whole genome shotgun (WGS) entry which is preliminary data.</text>
</comment>
<evidence type="ECO:0000313" key="4">
    <source>
        <dbReference type="Proteomes" id="UP000269134"/>
    </source>
</evidence>
<dbReference type="GeneID" id="84607518"/>
<name>A0AA42BCR4_9GAMM</name>
<reference evidence="3 4" key="1">
    <citation type="submission" date="2018-10" db="EMBL/GenBank/DDBJ databases">
        <title>Pseudomonas sp. GL14 genome.</title>
        <authorList>
            <person name="Peng J."/>
            <person name="Liu Z.-P."/>
        </authorList>
    </citation>
    <scope>NUCLEOTIDE SEQUENCE [LARGE SCALE GENOMIC DNA]</scope>
    <source>
        <strain evidence="3 4">GL14</strain>
    </source>
</reference>
<sequence>MNLSIARPLTLAVAGLLVSLPLHAQVPSATEMNAQLARLGGSMQAAAEACGGYSGEALAEHKQQQKDHLAQAGMDSVSFEKQFIAGAHELSTRFRSMPDAERQASCEEFRQHLSAMR</sequence>
<dbReference type="EMBL" id="RFFL01000001">
    <property type="protein sequence ID" value="RMI02987.1"/>
    <property type="molecule type" value="Genomic_DNA"/>
</dbReference>
<dbReference type="AlphaFoldDB" id="A0AA42BCR4"/>
<keyword evidence="4" id="KW-1185">Reference proteome</keyword>
<feature type="chain" id="PRO_5041431021" evidence="1">
    <location>
        <begin position="25"/>
        <end position="117"/>
    </location>
</feature>
<gene>
    <name evidence="3" type="ORF">EA795_00555</name>
    <name evidence="2" type="ORF">NJF43_01980</name>
</gene>
<evidence type="ECO:0000313" key="3">
    <source>
        <dbReference type="EMBL" id="RMI02987.1"/>
    </source>
</evidence>
<dbReference type="EMBL" id="JAMYBS010000002">
    <property type="protein sequence ID" value="MCO7543519.1"/>
    <property type="molecule type" value="Genomic_DNA"/>
</dbReference>
<keyword evidence="1" id="KW-0732">Signal</keyword>
<organism evidence="2 5">
    <name type="scientific">Stutzerimonas nitrititolerans</name>
    <dbReference type="NCBI Taxonomy" id="2482751"/>
    <lineage>
        <taxon>Bacteria</taxon>
        <taxon>Pseudomonadati</taxon>
        <taxon>Pseudomonadota</taxon>
        <taxon>Gammaproteobacteria</taxon>
        <taxon>Pseudomonadales</taxon>
        <taxon>Pseudomonadaceae</taxon>
        <taxon>Stutzerimonas</taxon>
    </lineage>
</organism>
<protein>
    <submittedName>
        <fullName evidence="2">Uncharacterized protein</fullName>
    </submittedName>
</protein>
<dbReference type="Proteomes" id="UP001165292">
    <property type="component" value="Unassembled WGS sequence"/>
</dbReference>
<accession>A0AA42BCR4</accession>
<reference evidence="2" key="2">
    <citation type="submission" date="2022-06" db="EMBL/GenBank/DDBJ databases">
        <title>Detection of beta-lactamases in bacteria of animal origin.</title>
        <authorList>
            <person name="Mlynarcik P."/>
            <person name="Zdarska V."/>
            <person name="Chudobova H."/>
            <person name="Prochazkova P."/>
            <person name="Hricova K."/>
            <person name="Mezerova K."/>
            <person name="Bardon J."/>
            <person name="Dolejska M."/>
            <person name="Sukkar I."/>
            <person name="Kolar M."/>
        </authorList>
    </citation>
    <scope>NUCLEOTIDE SEQUENCE</scope>
    <source>
        <strain evidence="2">S 300-3</strain>
    </source>
</reference>
<feature type="signal peptide" evidence="1">
    <location>
        <begin position="1"/>
        <end position="24"/>
    </location>
</feature>
<dbReference type="Proteomes" id="UP000269134">
    <property type="component" value="Unassembled WGS sequence"/>
</dbReference>
<proteinExistence type="predicted"/>
<evidence type="ECO:0000313" key="2">
    <source>
        <dbReference type="EMBL" id="MCO7543519.1"/>
    </source>
</evidence>
<evidence type="ECO:0000256" key="1">
    <source>
        <dbReference type="SAM" id="SignalP"/>
    </source>
</evidence>
<dbReference type="RefSeq" id="WP_014854567.1">
    <property type="nucleotide sequence ID" value="NZ_DALYPK010000004.1"/>
</dbReference>
<evidence type="ECO:0000313" key="5">
    <source>
        <dbReference type="Proteomes" id="UP001165292"/>
    </source>
</evidence>